<evidence type="ECO:0000313" key="1">
    <source>
        <dbReference type="EMBL" id="OTY81990.1"/>
    </source>
</evidence>
<reference evidence="1 2" key="1">
    <citation type="submission" date="2016-10" db="EMBL/GenBank/DDBJ databases">
        <title>Comparative genomics of Bacillus thuringiensis reveals a path to pathogens against multiple invertebrate hosts.</title>
        <authorList>
            <person name="Zheng J."/>
            <person name="Gao Q."/>
            <person name="Liu H."/>
            <person name="Peng D."/>
            <person name="Ruan L."/>
            <person name="Sun M."/>
        </authorList>
    </citation>
    <scope>NUCLEOTIDE SEQUENCE [LARGE SCALE GENOMIC DNA]</scope>
    <source>
        <strain evidence="1">BGSC 4I4</strain>
    </source>
</reference>
<dbReference type="Proteomes" id="UP000194882">
    <property type="component" value="Unassembled WGS sequence"/>
</dbReference>
<protein>
    <submittedName>
        <fullName evidence="1">Uncharacterized protein</fullName>
    </submittedName>
</protein>
<dbReference type="AlphaFoldDB" id="A0A9X6IHZ4"/>
<comment type="caution">
    <text evidence="1">The sequence shown here is derived from an EMBL/GenBank/DDBJ whole genome shotgun (WGS) entry which is preliminary data.</text>
</comment>
<dbReference type="EMBL" id="NFDT01000270">
    <property type="protein sequence ID" value="OTY81990.1"/>
    <property type="molecule type" value="Genomic_DNA"/>
</dbReference>
<name>A0A9X6IHZ4_BACTU</name>
<sequence>MYVVNDDVIYRKVLSKSLTKKLYEYNEHQLKVKFDNGKEFFLSSTKDSNKHWVSKYSKSIIDLYKAI</sequence>
<gene>
    <name evidence="1" type="ORF">BK754_32140</name>
</gene>
<evidence type="ECO:0000313" key="2">
    <source>
        <dbReference type="Proteomes" id="UP000194882"/>
    </source>
</evidence>
<accession>A0A9X6IHZ4</accession>
<proteinExistence type="predicted"/>
<organism evidence="1 2">
    <name type="scientific">Bacillus thuringiensis serovar subtoxicus</name>
    <dbReference type="NCBI Taxonomy" id="475791"/>
    <lineage>
        <taxon>Bacteria</taxon>
        <taxon>Bacillati</taxon>
        <taxon>Bacillota</taxon>
        <taxon>Bacilli</taxon>
        <taxon>Bacillales</taxon>
        <taxon>Bacillaceae</taxon>
        <taxon>Bacillus</taxon>
        <taxon>Bacillus cereus group</taxon>
    </lineage>
</organism>